<keyword evidence="7" id="KW-1185">Reference proteome</keyword>
<evidence type="ECO:0000256" key="1">
    <source>
        <dbReference type="ARBA" id="ARBA00023015"/>
    </source>
</evidence>
<dbReference type="Gene3D" id="1.10.10.60">
    <property type="entry name" value="Homeodomain-like"/>
    <property type="match status" value="1"/>
</dbReference>
<dbReference type="Proteomes" id="UP001519295">
    <property type="component" value="Unassembled WGS sequence"/>
</dbReference>
<protein>
    <submittedName>
        <fullName evidence="6">AcrR family transcriptional regulator</fullName>
    </submittedName>
</protein>
<evidence type="ECO:0000256" key="4">
    <source>
        <dbReference type="PROSITE-ProRule" id="PRU00335"/>
    </source>
</evidence>
<organism evidence="6 7">
    <name type="scientific">Pseudonocardia parietis</name>
    <dbReference type="NCBI Taxonomy" id="570936"/>
    <lineage>
        <taxon>Bacteria</taxon>
        <taxon>Bacillati</taxon>
        <taxon>Actinomycetota</taxon>
        <taxon>Actinomycetes</taxon>
        <taxon>Pseudonocardiales</taxon>
        <taxon>Pseudonocardiaceae</taxon>
        <taxon>Pseudonocardia</taxon>
    </lineage>
</organism>
<keyword evidence="1" id="KW-0805">Transcription regulation</keyword>
<evidence type="ECO:0000256" key="2">
    <source>
        <dbReference type="ARBA" id="ARBA00023125"/>
    </source>
</evidence>
<proteinExistence type="predicted"/>
<evidence type="ECO:0000313" key="7">
    <source>
        <dbReference type="Proteomes" id="UP001519295"/>
    </source>
</evidence>
<dbReference type="InterPro" id="IPR009057">
    <property type="entry name" value="Homeodomain-like_sf"/>
</dbReference>
<dbReference type="Pfam" id="PF16859">
    <property type="entry name" value="TetR_C_11"/>
    <property type="match status" value="1"/>
</dbReference>
<dbReference type="InterPro" id="IPR036271">
    <property type="entry name" value="Tet_transcr_reg_TetR-rel_C_sf"/>
</dbReference>
<reference evidence="6 7" key="1">
    <citation type="submission" date="2021-03" db="EMBL/GenBank/DDBJ databases">
        <title>Sequencing the genomes of 1000 actinobacteria strains.</title>
        <authorList>
            <person name="Klenk H.-P."/>
        </authorList>
    </citation>
    <scope>NUCLEOTIDE SEQUENCE [LARGE SCALE GENOMIC DNA]</scope>
    <source>
        <strain evidence="6 7">DSM 45256</strain>
    </source>
</reference>
<accession>A0ABS4VTZ8</accession>
<evidence type="ECO:0000256" key="3">
    <source>
        <dbReference type="ARBA" id="ARBA00023163"/>
    </source>
</evidence>
<feature type="domain" description="HTH tetR-type" evidence="5">
    <location>
        <begin position="18"/>
        <end position="78"/>
    </location>
</feature>
<comment type="caution">
    <text evidence="6">The sequence shown here is derived from an EMBL/GenBank/DDBJ whole genome shotgun (WGS) entry which is preliminary data.</text>
</comment>
<dbReference type="PANTHER" id="PTHR30055">
    <property type="entry name" value="HTH-TYPE TRANSCRIPTIONAL REGULATOR RUTR"/>
    <property type="match status" value="1"/>
</dbReference>
<gene>
    <name evidence="6" type="ORF">JOF36_003092</name>
</gene>
<dbReference type="Pfam" id="PF00440">
    <property type="entry name" value="TetR_N"/>
    <property type="match status" value="1"/>
</dbReference>
<evidence type="ECO:0000259" key="5">
    <source>
        <dbReference type="PROSITE" id="PS50977"/>
    </source>
</evidence>
<name>A0ABS4VTZ8_9PSEU</name>
<dbReference type="SUPFAM" id="SSF48498">
    <property type="entry name" value="Tetracyclin repressor-like, C-terminal domain"/>
    <property type="match status" value="1"/>
</dbReference>
<sequence length="201" mass="22110">MAGTADQLPTRRPGGRTARVRAQILAATVELVARNGIAGFRYEEVAELAGVHKTSVYRNWADREELVVEALLQYVDDLGSVADTGDLRRDLVDFLMVLSEGLGRPTVRALEQATQATHESPAVRRAATRIFEERAAAMRRRIELAMARGELPPVDYSLFGEMISGPVHLIVNRGLRPFTRADAERIVDLVLAGVRATTPHT</sequence>
<dbReference type="SUPFAM" id="SSF46689">
    <property type="entry name" value="Homeodomain-like"/>
    <property type="match status" value="1"/>
</dbReference>
<dbReference type="InterPro" id="IPR001647">
    <property type="entry name" value="HTH_TetR"/>
</dbReference>
<dbReference type="Gene3D" id="1.10.357.10">
    <property type="entry name" value="Tetracycline Repressor, domain 2"/>
    <property type="match status" value="1"/>
</dbReference>
<dbReference type="PANTHER" id="PTHR30055:SF148">
    <property type="entry name" value="TETR-FAMILY TRANSCRIPTIONAL REGULATOR"/>
    <property type="match status" value="1"/>
</dbReference>
<evidence type="ECO:0000313" key="6">
    <source>
        <dbReference type="EMBL" id="MBP2367396.1"/>
    </source>
</evidence>
<dbReference type="InterPro" id="IPR011075">
    <property type="entry name" value="TetR_C"/>
</dbReference>
<dbReference type="EMBL" id="JAGINU010000001">
    <property type="protein sequence ID" value="MBP2367396.1"/>
    <property type="molecule type" value="Genomic_DNA"/>
</dbReference>
<feature type="DNA-binding region" description="H-T-H motif" evidence="4">
    <location>
        <begin position="41"/>
        <end position="60"/>
    </location>
</feature>
<dbReference type="InterPro" id="IPR050109">
    <property type="entry name" value="HTH-type_TetR-like_transc_reg"/>
</dbReference>
<keyword evidence="3" id="KW-0804">Transcription</keyword>
<dbReference type="PROSITE" id="PS50977">
    <property type="entry name" value="HTH_TETR_2"/>
    <property type="match status" value="1"/>
</dbReference>
<keyword evidence="2 4" id="KW-0238">DNA-binding</keyword>
<dbReference type="RefSeq" id="WP_245350847.1">
    <property type="nucleotide sequence ID" value="NZ_JAGINU010000001.1"/>
</dbReference>
<dbReference type="PRINTS" id="PR00455">
    <property type="entry name" value="HTHTETR"/>
</dbReference>